<dbReference type="EMBL" id="AP027729">
    <property type="protein sequence ID" value="BDZ42892.1"/>
    <property type="molecule type" value="Genomic_DNA"/>
</dbReference>
<evidence type="ECO:0000256" key="1">
    <source>
        <dbReference type="SAM" id="MobiDB-lite"/>
    </source>
</evidence>
<feature type="transmembrane region" description="Helical" evidence="2">
    <location>
        <begin position="73"/>
        <end position="95"/>
    </location>
</feature>
<organism evidence="4 5">
    <name type="scientific">Paraoerskovia sediminicola</name>
    <dbReference type="NCBI Taxonomy" id="1138587"/>
    <lineage>
        <taxon>Bacteria</taxon>
        <taxon>Bacillati</taxon>
        <taxon>Actinomycetota</taxon>
        <taxon>Actinomycetes</taxon>
        <taxon>Micrococcales</taxon>
        <taxon>Cellulomonadaceae</taxon>
        <taxon>Paraoerskovia</taxon>
    </lineage>
</organism>
<evidence type="ECO:0000313" key="5">
    <source>
        <dbReference type="Proteomes" id="UP001321475"/>
    </source>
</evidence>
<proteinExistence type="predicted"/>
<feature type="region of interest" description="Disordered" evidence="1">
    <location>
        <begin position="110"/>
        <end position="150"/>
    </location>
</feature>
<feature type="compositionally biased region" description="Gly residues" evidence="1">
    <location>
        <begin position="118"/>
        <end position="128"/>
    </location>
</feature>
<dbReference type="InterPro" id="IPR025828">
    <property type="entry name" value="Put_sensor_dom"/>
</dbReference>
<evidence type="ECO:0000259" key="3">
    <source>
        <dbReference type="Pfam" id="PF13796"/>
    </source>
</evidence>
<keyword evidence="5" id="KW-1185">Reference proteome</keyword>
<accession>A0ABN6XD70</accession>
<evidence type="ECO:0000313" key="4">
    <source>
        <dbReference type="EMBL" id="BDZ42892.1"/>
    </source>
</evidence>
<keyword evidence="2" id="KW-1133">Transmembrane helix</keyword>
<reference evidence="5" key="1">
    <citation type="journal article" date="2019" name="Int. J. Syst. Evol. Microbiol.">
        <title>The Global Catalogue of Microorganisms (GCM) 10K type strain sequencing project: providing services to taxonomists for standard genome sequencing and annotation.</title>
        <authorList>
            <consortium name="The Broad Institute Genomics Platform"/>
            <consortium name="The Broad Institute Genome Sequencing Center for Infectious Disease"/>
            <person name="Wu L."/>
            <person name="Ma J."/>
        </authorList>
    </citation>
    <scope>NUCLEOTIDE SEQUENCE [LARGE SCALE GENOMIC DNA]</scope>
    <source>
        <strain evidence="5">NBRC 108565</strain>
    </source>
</reference>
<protein>
    <recommendedName>
        <fullName evidence="3">Putative sensor domain-containing protein</fullName>
    </recommendedName>
</protein>
<dbReference type="Proteomes" id="UP001321475">
    <property type="component" value="Chromosome"/>
</dbReference>
<dbReference type="Pfam" id="PF13796">
    <property type="entry name" value="Sensor"/>
    <property type="match status" value="1"/>
</dbReference>
<evidence type="ECO:0000256" key="2">
    <source>
        <dbReference type="SAM" id="Phobius"/>
    </source>
</evidence>
<sequence>MSGESSRHGLPRPGRVTRPGRAEAAQLMAEASQRLRGGLVAGRTWRELAFLLGAVLLAPVGLAYGVLTVVVTAVLAITVVGLYVGGWMVVGARGWGRLYRGLARRLLDVEVEPPRPSPGGGASGGGSGRCSATRPAGERWRTSPPRSRSH</sequence>
<name>A0ABN6XD70_9CELL</name>
<feature type="transmembrane region" description="Helical" evidence="2">
    <location>
        <begin position="48"/>
        <end position="67"/>
    </location>
</feature>
<feature type="domain" description="Putative sensor" evidence="3">
    <location>
        <begin position="50"/>
        <end position="141"/>
    </location>
</feature>
<keyword evidence="2" id="KW-0472">Membrane</keyword>
<gene>
    <name evidence="4" type="ORF">GCM10025865_21910</name>
</gene>
<keyword evidence="2" id="KW-0812">Transmembrane</keyword>